<reference evidence="6 7" key="1">
    <citation type="submission" date="2018-03" db="EMBL/GenBank/DDBJ databases">
        <title>Genome assembly of novel Miniimonas species PCH200.</title>
        <authorList>
            <person name="Thakur V."/>
            <person name="Kumar V."/>
            <person name="Singh D."/>
        </authorList>
    </citation>
    <scope>NUCLEOTIDE SEQUENCE [LARGE SCALE GENOMIC DNA]</scope>
    <source>
        <strain evidence="6 7">PCH200</strain>
    </source>
</reference>
<feature type="domain" description="N-acetyltransferase" evidence="5">
    <location>
        <begin position="161"/>
        <end position="300"/>
    </location>
</feature>
<dbReference type="PANTHER" id="PTHR43420:SF44">
    <property type="entry name" value="ACETYLTRANSFERASE YPEA"/>
    <property type="match status" value="1"/>
</dbReference>
<dbReference type="Pfam" id="PF13508">
    <property type="entry name" value="Acetyltransf_7"/>
    <property type="match status" value="1"/>
</dbReference>
<keyword evidence="3 4" id="KW-0012">Acyltransferase</keyword>
<comment type="subunit">
    <text evidence="4">Monomer.</text>
</comment>
<feature type="binding site" evidence="4">
    <location>
        <position position="272"/>
    </location>
    <ligand>
        <name>1D-myo-inositol 2-(L-cysteinylamino)-2-deoxy-alpha-D-glucopyranoside</name>
        <dbReference type="ChEBI" id="CHEBI:58887"/>
    </ligand>
</feature>
<keyword evidence="1 4" id="KW-0808">Transferase</keyword>
<keyword evidence="2 4" id="KW-0677">Repeat</keyword>
<dbReference type="Gene3D" id="3.40.630.30">
    <property type="match status" value="1"/>
</dbReference>
<dbReference type="CDD" id="cd04301">
    <property type="entry name" value="NAT_SF"/>
    <property type="match status" value="1"/>
</dbReference>
<protein>
    <recommendedName>
        <fullName evidence="4">Mycothiol acetyltransferase</fullName>
        <shortName evidence="4">MSH acetyltransferase</shortName>
        <ecNumber evidence="4">2.3.1.189</ecNumber>
    </recommendedName>
    <alternativeName>
        <fullName evidence="4">Mycothiol synthase</fullName>
    </alternativeName>
</protein>
<dbReference type="PROSITE" id="PS51186">
    <property type="entry name" value="GNAT"/>
    <property type="match status" value="1"/>
</dbReference>
<proteinExistence type="inferred from homology"/>
<comment type="similarity">
    <text evidence="4">Belongs to the acetyltransferase family. MshD subfamily.</text>
</comment>
<dbReference type="Pfam" id="PF00583">
    <property type="entry name" value="Acetyltransf_1"/>
    <property type="match status" value="1"/>
</dbReference>
<dbReference type="InterPro" id="IPR016181">
    <property type="entry name" value="Acyl_CoA_acyltransferase"/>
</dbReference>
<dbReference type="EMBL" id="PYHR01000002">
    <property type="protein sequence ID" value="PWD52596.1"/>
    <property type="molecule type" value="Genomic_DNA"/>
</dbReference>
<organism evidence="6 7">
    <name type="scientific">Serinibacter arcticus</name>
    <dbReference type="NCBI Taxonomy" id="1655435"/>
    <lineage>
        <taxon>Bacteria</taxon>
        <taxon>Bacillati</taxon>
        <taxon>Actinomycetota</taxon>
        <taxon>Actinomycetes</taxon>
        <taxon>Micrococcales</taxon>
        <taxon>Beutenbergiaceae</taxon>
        <taxon>Serinibacter</taxon>
    </lineage>
</organism>
<evidence type="ECO:0000256" key="1">
    <source>
        <dbReference type="ARBA" id="ARBA00022679"/>
    </source>
</evidence>
<dbReference type="PANTHER" id="PTHR43420">
    <property type="entry name" value="ACETYLTRANSFERASE"/>
    <property type="match status" value="1"/>
</dbReference>
<evidence type="ECO:0000256" key="3">
    <source>
        <dbReference type="ARBA" id="ARBA00023315"/>
    </source>
</evidence>
<dbReference type="InterPro" id="IPR000182">
    <property type="entry name" value="GNAT_dom"/>
</dbReference>
<dbReference type="InterPro" id="IPR050680">
    <property type="entry name" value="YpeA/RimI_acetyltransf"/>
</dbReference>
<evidence type="ECO:0000256" key="2">
    <source>
        <dbReference type="ARBA" id="ARBA00022737"/>
    </source>
</evidence>
<evidence type="ECO:0000313" key="6">
    <source>
        <dbReference type="EMBL" id="PWD52596.1"/>
    </source>
</evidence>
<dbReference type="InterPro" id="IPR017813">
    <property type="entry name" value="Mycothiol_AcTrfase"/>
</dbReference>
<comment type="function">
    <text evidence="4">Catalyzes the transfer of acetyl from acetyl-CoA to desacetylmycothiol (Cys-GlcN-Ins) to form mycothiol.</text>
</comment>
<feature type="binding site" evidence="4">
    <location>
        <begin position="82"/>
        <end position="84"/>
    </location>
    <ligand>
        <name>acetyl-CoA</name>
        <dbReference type="ChEBI" id="CHEBI:57288"/>
        <label>1</label>
    </ligand>
</feature>
<dbReference type="EC" id="2.3.1.189" evidence="4"/>
<dbReference type="NCBIfam" id="TIGR03448">
    <property type="entry name" value="mycothiol_MshD"/>
    <property type="match status" value="1"/>
</dbReference>
<dbReference type="AlphaFoldDB" id="A0A2U2A050"/>
<name>A0A2U2A050_9MICO</name>
<sequence length="300" mass="31447">MLEDLVPTGTPGDTESVEAVLALAARAEAHDGVAPLSEEFLLALRSGGDHLALGPGAGHLVSRAQDGSVDGVAVRAGDGVEIVVDPAHRRRGVGRALLDAARAAVPTSRFWAHGDLPGARALAVATGLGAARELLKLGRSVTAEDAASPEAPGVLTLSDYGDNRDAGLDDWLQLNALAFADHPEQGRWTTGDLADRVAEPWFDADLLLLLPRDGARGEPLEASLWLKPQGEVCEIYVVAVHPDSAGRGLGRAVLVHALGVAARRGFADVELYVDGGNTAARRLYERAGFDVRTRDVQYAS</sequence>
<feature type="binding site" evidence="4">
    <location>
        <begin position="238"/>
        <end position="240"/>
    </location>
    <ligand>
        <name>acetyl-CoA</name>
        <dbReference type="ChEBI" id="CHEBI:57288"/>
        <label>2</label>
    </ligand>
</feature>
<keyword evidence="7" id="KW-1185">Reference proteome</keyword>
<feature type="binding site" evidence="4">
    <location>
        <position position="38"/>
    </location>
    <ligand>
        <name>1D-myo-inositol 2-(L-cysteinylamino)-2-deoxy-alpha-D-glucopyranoside</name>
        <dbReference type="ChEBI" id="CHEBI:58887"/>
    </ligand>
</feature>
<accession>A0A2U2A050</accession>
<feature type="binding site" evidence="4">
    <location>
        <begin position="245"/>
        <end position="251"/>
    </location>
    <ligand>
        <name>acetyl-CoA</name>
        <dbReference type="ChEBI" id="CHEBI:57288"/>
        <label>2</label>
    </ligand>
</feature>
<dbReference type="HAMAP" id="MF_01698">
    <property type="entry name" value="MshD"/>
    <property type="match status" value="1"/>
</dbReference>
<evidence type="ECO:0000256" key="4">
    <source>
        <dbReference type="HAMAP-Rule" id="MF_01698"/>
    </source>
</evidence>
<gene>
    <name evidence="4 6" type="primary">mshD</name>
    <name evidence="6" type="ORF">C8046_15415</name>
</gene>
<dbReference type="OrthoDB" id="3208058at2"/>
<comment type="caution">
    <text evidence="4">Lacks conserved residue(s) required for the propagation of feature annotation.</text>
</comment>
<dbReference type="GO" id="GO:0035447">
    <property type="term" value="F:mycothiol synthase activity"/>
    <property type="evidence" value="ECO:0007669"/>
    <property type="project" value="UniProtKB-UniRule"/>
</dbReference>
<comment type="catalytic activity">
    <reaction evidence="4">
        <text>1D-myo-inositol 2-(L-cysteinylamino)-2-deoxy-alpha-D-glucopyranoside + acetyl-CoA = mycothiol + CoA + H(+)</text>
        <dbReference type="Rhea" id="RHEA:26172"/>
        <dbReference type="ChEBI" id="CHEBI:15378"/>
        <dbReference type="ChEBI" id="CHEBI:16768"/>
        <dbReference type="ChEBI" id="CHEBI:57287"/>
        <dbReference type="ChEBI" id="CHEBI:57288"/>
        <dbReference type="ChEBI" id="CHEBI:58887"/>
        <dbReference type="EC" id="2.3.1.189"/>
    </reaction>
</comment>
<evidence type="ECO:0000313" key="7">
    <source>
        <dbReference type="Proteomes" id="UP000245166"/>
    </source>
</evidence>
<feature type="binding site" evidence="4">
    <location>
        <position position="234"/>
    </location>
    <ligand>
        <name>1D-myo-inositol 2-(L-cysteinylamino)-2-deoxy-alpha-D-glucopyranoside</name>
        <dbReference type="ChEBI" id="CHEBI:58887"/>
    </ligand>
</feature>
<dbReference type="RefSeq" id="WP_109230981.1">
    <property type="nucleotide sequence ID" value="NZ_PYHR01000002.1"/>
</dbReference>
<dbReference type="Proteomes" id="UP000245166">
    <property type="component" value="Unassembled WGS sequence"/>
</dbReference>
<dbReference type="SUPFAM" id="SSF55729">
    <property type="entry name" value="Acyl-CoA N-acyltransferases (Nat)"/>
    <property type="match status" value="1"/>
</dbReference>
<feature type="binding site" evidence="4">
    <location>
        <begin position="277"/>
        <end position="282"/>
    </location>
    <ligand>
        <name>acetyl-CoA</name>
        <dbReference type="ChEBI" id="CHEBI:57288"/>
        <label>2</label>
    </ligand>
</feature>
<comment type="caution">
    <text evidence="6">The sequence shown here is derived from an EMBL/GenBank/DDBJ whole genome shotgun (WGS) entry which is preliminary data.</text>
</comment>
<dbReference type="GO" id="GO:0010125">
    <property type="term" value="P:mycothiol biosynthetic process"/>
    <property type="evidence" value="ECO:0007669"/>
    <property type="project" value="UniProtKB-UniRule"/>
</dbReference>
<feature type="binding site" evidence="4">
    <location>
        <position position="227"/>
    </location>
    <ligand>
        <name>1D-myo-inositol 2-(L-cysteinylamino)-2-deoxy-alpha-D-glucopyranoside</name>
        <dbReference type="ChEBI" id="CHEBI:58887"/>
    </ligand>
</feature>
<evidence type="ECO:0000259" key="5">
    <source>
        <dbReference type="PROSITE" id="PS51186"/>
    </source>
</evidence>
<feature type="binding site" evidence="4">
    <location>
        <position position="184"/>
    </location>
    <ligand>
        <name>1D-myo-inositol 2-(L-cysteinylamino)-2-deoxy-alpha-D-glucopyranoside</name>
        <dbReference type="ChEBI" id="CHEBI:58887"/>
    </ligand>
</feature>